<dbReference type="PRINTS" id="PR00463">
    <property type="entry name" value="EP450I"/>
</dbReference>
<dbReference type="STRING" id="27342.A0A0H2S0W3"/>
<dbReference type="Proteomes" id="UP000053477">
    <property type="component" value="Unassembled WGS sequence"/>
</dbReference>
<sequence>MLRSSYSRKKDLLKITLPPGPKGLPILGNTLDMPWRDEHLTLQRWGKDYGDLVFVSLFDGQNVVYLNSPKAINDLLEKRSRIYSDRPPLPLLAKSAGTSWNFGLSPYGEDWRLHRKIFVSKFGIQKADNYSKILEDTMKPLLRLLLHSSERVVDNLELHASRVIMKVVYDIRVESNEDEYVRSLITAMQLLSESTRPISYLVESLPIVNKLSSLWPGPFAKSSIAEMRQVTERMINAPFAASRNCIDMGDYEPSYVSDLLGQLQSSTASSTLNEKIIVNTAAVAFVTGAETSAASTAAFVLAMVLWPEVQRKAQREIDRVIGSSRLPTIEDKGDLPYVFAVFLETFRWHTVVPQGVPHRLQVDDTYGDYFLPSGSTIVPNIWGILHDPSIYADPMAFKPERYLSSDGTLDLSADPRKYAFGFGRRVCAGMHFAENAVWIFVAQVLASMTITHKLDEGGRKVEVRLEPTPGLISRPVPFECAITPRSEQAQKLIVKDK</sequence>
<dbReference type="InterPro" id="IPR017972">
    <property type="entry name" value="Cyt_P450_CS"/>
</dbReference>
<dbReference type="GO" id="GO:0016705">
    <property type="term" value="F:oxidoreductase activity, acting on paired donors, with incorporation or reduction of molecular oxygen"/>
    <property type="evidence" value="ECO:0007669"/>
    <property type="project" value="InterPro"/>
</dbReference>
<keyword evidence="12" id="KW-1185">Reference proteome</keyword>
<evidence type="ECO:0000256" key="6">
    <source>
        <dbReference type="ARBA" id="ARBA00023002"/>
    </source>
</evidence>
<dbReference type="GO" id="GO:0005506">
    <property type="term" value="F:iron ion binding"/>
    <property type="evidence" value="ECO:0007669"/>
    <property type="project" value="InterPro"/>
</dbReference>
<proteinExistence type="inferred from homology"/>
<dbReference type="AlphaFoldDB" id="A0A0H2S0W3"/>
<comment type="similarity">
    <text evidence="3 10">Belongs to the cytochrome P450 family.</text>
</comment>
<comment type="pathway">
    <text evidence="2">Secondary metabolite biosynthesis.</text>
</comment>
<evidence type="ECO:0000256" key="7">
    <source>
        <dbReference type="ARBA" id="ARBA00023004"/>
    </source>
</evidence>
<reference evidence="11 12" key="1">
    <citation type="submission" date="2015-04" db="EMBL/GenBank/DDBJ databases">
        <title>Complete genome sequence of Schizopora paradoxa KUC8140, a cosmopolitan wood degrader in East Asia.</title>
        <authorList>
            <consortium name="DOE Joint Genome Institute"/>
            <person name="Min B."/>
            <person name="Park H."/>
            <person name="Jang Y."/>
            <person name="Kim J.-J."/>
            <person name="Kim K.H."/>
            <person name="Pangilinan J."/>
            <person name="Lipzen A."/>
            <person name="Riley R."/>
            <person name="Grigoriev I.V."/>
            <person name="Spatafora J.W."/>
            <person name="Choi I.-G."/>
        </authorList>
    </citation>
    <scope>NUCLEOTIDE SEQUENCE [LARGE SCALE GENOMIC DNA]</scope>
    <source>
        <strain evidence="11 12">KUC8140</strain>
    </source>
</reference>
<dbReference type="Gene3D" id="1.10.630.10">
    <property type="entry name" value="Cytochrome P450"/>
    <property type="match status" value="1"/>
</dbReference>
<evidence type="ECO:0000256" key="10">
    <source>
        <dbReference type="RuleBase" id="RU000461"/>
    </source>
</evidence>
<keyword evidence="5 9" id="KW-0479">Metal-binding</keyword>
<dbReference type="GO" id="GO:0004497">
    <property type="term" value="F:monooxygenase activity"/>
    <property type="evidence" value="ECO:0007669"/>
    <property type="project" value="UniProtKB-KW"/>
</dbReference>
<organism evidence="11 12">
    <name type="scientific">Schizopora paradoxa</name>
    <dbReference type="NCBI Taxonomy" id="27342"/>
    <lineage>
        <taxon>Eukaryota</taxon>
        <taxon>Fungi</taxon>
        <taxon>Dikarya</taxon>
        <taxon>Basidiomycota</taxon>
        <taxon>Agaricomycotina</taxon>
        <taxon>Agaricomycetes</taxon>
        <taxon>Hymenochaetales</taxon>
        <taxon>Schizoporaceae</taxon>
        <taxon>Schizopora</taxon>
    </lineage>
</organism>
<keyword evidence="4 9" id="KW-0349">Heme</keyword>
<evidence type="ECO:0000256" key="9">
    <source>
        <dbReference type="PIRSR" id="PIRSR602401-1"/>
    </source>
</evidence>
<evidence type="ECO:0000256" key="5">
    <source>
        <dbReference type="ARBA" id="ARBA00022723"/>
    </source>
</evidence>
<dbReference type="InterPro" id="IPR001128">
    <property type="entry name" value="Cyt_P450"/>
</dbReference>
<evidence type="ECO:0000313" key="11">
    <source>
        <dbReference type="EMBL" id="KLO17644.1"/>
    </source>
</evidence>
<name>A0A0H2S0W3_9AGAM</name>
<dbReference type="InterPro" id="IPR002401">
    <property type="entry name" value="Cyt_P450_E_grp-I"/>
</dbReference>
<dbReference type="OrthoDB" id="2789670at2759"/>
<evidence type="ECO:0000313" key="12">
    <source>
        <dbReference type="Proteomes" id="UP000053477"/>
    </source>
</evidence>
<dbReference type="InterPro" id="IPR050364">
    <property type="entry name" value="Cytochrome_P450_fung"/>
</dbReference>
<evidence type="ECO:0000256" key="8">
    <source>
        <dbReference type="ARBA" id="ARBA00023033"/>
    </source>
</evidence>
<dbReference type="Pfam" id="PF00067">
    <property type="entry name" value="p450"/>
    <property type="match status" value="1"/>
</dbReference>
<accession>A0A0H2S0W3</accession>
<dbReference type="InterPro" id="IPR036396">
    <property type="entry name" value="Cyt_P450_sf"/>
</dbReference>
<dbReference type="CDD" id="cd11065">
    <property type="entry name" value="CYP64-like"/>
    <property type="match status" value="1"/>
</dbReference>
<evidence type="ECO:0000256" key="4">
    <source>
        <dbReference type="ARBA" id="ARBA00022617"/>
    </source>
</evidence>
<evidence type="ECO:0000256" key="3">
    <source>
        <dbReference type="ARBA" id="ARBA00010617"/>
    </source>
</evidence>
<dbReference type="SUPFAM" id="SSF48264">
    <property type="entry name" value="Cytochrome P450"/>
    <property type="match status" value="1"/>
</dbReference>
<dbReference type="GO" id="GO:0020037">
    <property type="term" value="F:heme binding"/>
    <property type="evidence" value="ECO:0007669"/>
    <property type="project" value="InterPro"/>
</dbReference>
<keyword evidence="8 10" id="KW-0503">Monooxygenase</keyword>
<dbReference type="PROSITE" id="PS00086">
    <property type="entry name" value="CYTOCHROME_P450"/>
    <property type="match status" value="1"/>
</dbReference>
<comment type="cofactor">
    <cofactor evidence="1 9">
        <name>heme</name>
        <dbReference type="ChEBI" id="CHEBI:30413"/>
    </cofactor>
</comment>
<evidence type="ECO:0000256" key="1">
    <source>
        <dbReference type="ARBA" id="ARBA00001971"/>
    </source>
</evidence>
<keyword evidence="6 10" id="KW-0560">Oxidoreductase</keyword>
<dbReference type="InParanoid" id="A0A0H2S0W3"/>
<dbReference type="EMBL" id="KQ085902">
    <property type="protein sequence ID" value="KLO17644.1"/>
    <property type="molecule type" value="Genomic_DNA"/>
</dbReference>
<keyword evidence="7 9" id="KW-0408">Iron</keyword>
<evidence type="ECO:0000256" key="2">
    <source>
        <dbReference type="ARBA" id="ARBA00005179"/>
    </source>
</evidence>
<feature type="binding site" description="axial binding residue" evidence="9">
    <location>
        <position position="427"/>
    </location>
    <ligand>
        <name>heme</name>
        <dbReference type="ChEBI" id="CHEBI:30413"/>
    </ligand>
    <ligandPart>
        <name>Fe</name>
        <dbReference type="ChEBI" id="CHEBI:18248"/>
    </ligandPart>
</feature>
<gene>
    <name evidence="11" type="ORF">SCHPADRAFT_820989</name>
</gene>
<protein>
    <submittedName>
        <fullName evidence="11">Cytochrome P450</fullName>
    </submittedName>
</protein>
<dbReference type="PANTHER" id="PTHR46300:SF7">
    <property type="entry name" value="P450, PUTATIVE (EUROFUNG)-RELATED"/>
    <property type="match status" value="1"/>
</dbReference>
<dbReference type="PANTHER" id="PTHR46300">
    <property type="entry name" value="P450, PUTATIVE (EUROFUNG)-RELATED-RELATED"/>
    <property type="match status" value="1"/>
</dbReference>